<keyword evidence="7" id="KW-1185">Reference proteome</keyword>
<evidence type="ECO:0000256" key="5">
    <source>
        <dbReference type="SAM" id="Phobius"/>
    </source>
</evidence>
<reference evidence="6 7" key="1">
    <citation type="journal article" date="2011" name="Plasmid">
        <title>Streptomyces turgidiscabies Car8 contains a modular pathogenicity island that shares virulence genes with other actinobacterial plant pathogens.</title>
        <authorList>
            <person name="Huguet-Tapia J.C."/>
            <person name="Badger J.H."/>
            <person name="Loria R."/>
            <person name="Pettis G.S."/>
        </authorList>
    </citation>
    <scope>NUCLEOTIDE SEQUENCE [LARGE SCALE GENOMIC DNA]</scope>
    <source>
        <strain evidence="6 7">Car8</strain>
    </source>
</reference>
<evidence type="ECO:0000256" key="3">
    <source>
        <dbReference type="ARBA" id="ARBA00022989"/>
    </source>
</evidence>
<feature type="transmembrane region" description="Helical" evidence="5">
    <location>
        <begin position="6"/>
        <end position="28"/>
    </location>
</feature>
<evidence type="ECO:0000256" key="4">
    <source>
        <dbReference type="ARBA" id="ARBA00023136"/>
    </source>
</evidence>
<protein>
    <recommendedName>
        <fullName evidence="8">DoxX family protein</fullName>
    </recommendedName>
</protein>
<feature type="non-terminal residue" evidence="6">
    <location>
        <position position="1"/>
    </location>
</feature>
<dbReference type="EMBL" id="AEJB01000025">
    <property type="protein sequence ID" value="ELP70937.1"/>
    <property type="molecule type" value="Genomic_DNA"/>
</dbReference>
<dbReference type="Proteomes" id="UP000010931">
    <property type="component" value="Unassembled WGS sequence"/>
</dbReference>
<evidence type="ECO:0000256" key="1">
    <source>
        <dbReference type="ARBA" id="ARBA00004141"/>
    </source>
</evidence>
<keyword evidence="3 5" id="KW-1133">Transmembrane helix</keyword>
<sequence>RNPYMNVFLWTVQAVLAAMFAMGGVMKSTQPKEKLAGQLPWTADFSQSTVRFIGIVEFAAALGLILPAATDIAPVLTPLAATGLVVVMVLAAITHARRKESGAIAFNAVLLILAALVAWGRFGPYSF</sequence>
<evidence type="ECO:0000256" key="2">
    <source>
        <dbReference type="ARBA" id="ARBA00022692"/>
    </source>
</evidence>
<gene>
    <name evidence="6" type="ORF">STRTUCAR8_00979</name>
</gene>
<keyword evidence="4 5" id="KW-0472">Membrane</keyword>
<comment type="caution">
    <text evidence="6">The sequence shown here is derived from an EMBL/GenBank/DDBJ whole genome shotgun (WGS) entry which is preliminary data.</text>
</comment>
<dbReference type="InterPro" id="IPR032808">
    <property type="entry name" value="DoxX"/>
</dbReference>
<evidence type="ECO:0008006" key="8">
    <source>
        <dbReference type="Google" id="ProtNLM"/>
    </source>
</evidence>
<dbReference type="AlphaFoldDB" id="L7FHY0"/>
<dbReference type="STRING" id="85558.T45_03219"/>
<keyword evidence="2 5" id="KW-0812">Transmembrane</keyword>
<name>L7FHY0_STRT8</name>
<dbReference type="GO" id="GO:0016020">
    <property type="term" value="C:membrane"/>
    <property type="evidence" value="ECO:0007669"/>
    <property type="project" value="UniProtKB-SubCell"/>
</dbReference>
<dbReference type="Pfam" id="PF13564">
    <property type="entry name" value="DoxX_2"/>
    <property type="match status" value="1"/>
</dbReference>
<proteinExistence type="predicted"/>
<comment type="subcellular location">
    <subcellularLocation>
        <location evidence="1">Membrane</location>
        <topology evidence="1">Multi-pass membrane protein</topology>
    </subcellularLocation>
</comment>
<feature type="transmembrane region" description="Helical" evidence="5">
    <location>
        <begin position="75"/>
        <end position="96"/>
    </location>
</feature>
<accession>L7FHY0</accession>
<organism evidence="6 7">
    <name type="scientific">Streptomyces turgidiscabies (strain Car8)</name>
    <dbReference type="NCBI Taxonomy" id="698760"/>
    <lineage>
        <taxon>Bacteria</taxon>
        <taxon>Bacillati</taxon>
        <taxon>Actinomycetota</taxon>
        <taxon>Actinomycetes</taxon>
        <taxon>Kitasatosporales</taxon>
        <taxon>Streptomycetaceae</taxon>
        <taxon>Streptomyces</taxon>
    </lineage>
</organism>
<feature type="transmembrane region" description="Helical" evidence="5">
    <location>
        <begin position="103"/>
        <end position="122"/>
    </location>
</feature>
<evidence type="ECO:0000313" key="7">
    <source>
        <dbReference type="Proteomes" id="UP000010931"/>
    </source>
</evidence>
<evidence type="ECO:0000313" key="6">
    <source>
        <dbReference type="EMBL" id="ELP70937.1"/>
    </source>
</evidence>
<dbReference type="PATRIC" id="fig|698760.3.peg.428"/>